<proteinExistence type="predicted"/>
<keyword evidence="2" id="KW-1133">Transmembrane helix</keyword>
<accession>A0A4R1NMU6</accession>
<evidence type="ECO:0000256" key="1">
    <source>
        <dbReference type="SAM" id="MobiDB-lite"/>
    </source>
</evidence>
<reference evidence="4 5" key="1">
    <citation type="submission" date="2019-03" db="EMBL/GenBank/DDBJ databases">
        <title>Genomic Encyclopedia of Archaeal and Bacterial Type Strains, Phase II (KMG-II): from individual species to whole genera.</title>
        <authorList>
            <person name="Goeker M."/>
        </authorList>
    </citation>
    <scope>NUCLEOTIDE SEQUENCE [LARGE SCALE GENOMIC DNA]</scope>
    <source>
        <strain evidence="4 5">DSM 26433</strain>
    </source>
</reference>
<comment type="caution">
    <text evidence="4">The sequence shown here is derived from an EMBL/GenBank/DDBJ whole genome shotgun (WGS) entry which is preliminary data.</text>
</comment>
<keyword evidence="2" id="KW-0472">Membrane</keyword>
<sequence length="418" mass="47354">MTCLCEISHNWFRYMFLIHARITRRLIDPLPHGATLTPTRSNLPNFMTDTEIPSRPKGISPQSRRHNEMRKEALATHPELASLSGPQPFTALALPLLLAVHWSFAWLVSDQPVWVIGIAAFFVGQLVYHSASSLIHETCHKLVFKDAAPKLAFDLALEFILTSYGKQLTYQHQHITSHHPFVGDYDNDYEHEDICALQARQSVFRDHPKWQPALTALTLLIHALPLGSVFLAGQVMPRVYRRLSGRPNRDPVPRFTGTSPSAAEARPYVLVSLASNLLMLALLGPWALLYHIWSLSLFLGKLGITNLGQSLTEHPGDDDVNPTRSHYGPINWILFNTGYHNEHHSFPNVAWTRLPKLRQIAPEVFHAECEKSYIAAWWDHVRGGFTPSRNLALHKEDQLPRCEGNLSIQEPSALRTER</sequence>
<dbReference type="AlphaFoldDB" id="A0A4R1NMU6"/>
<dbReference type="PANTHER" id="PTHR12879">
    <property type="entry name" value="SPHINGOLIPID DELTA 4 DESATURASE/C-4 HYDROXYLASE PROTEIN DES2"/>
    <property type="match status" value="1"/>
</dbReference>
<feature type="transmembrane region" description="Helical" evidence="2">
    <location>
        <begin position="114"/>
        <end position="135"/>
    </location>
</feature>
<protein>
    <submittedName>
        <fullName evidence="4">Sphingolipid delta-4 desaturase</fullName>
    </submittedName>
</protein>
<dbReference type="GO" id="GO:0046513">
    <property type="term" value="P:ceramide biosynthetic process"/>
    <property type="evidence" value="ECO:0007669"/>
    <property type="project" value="TreeGrafter"/>
</dbReference>
<dbReference type="GO" id="GO:0042284">
    <property type="term" value="F:sphingolipid delta-4 desaturase activity"/>
    <property type="evidence" value="ECO:0007669"/>
    <property type="project" value="TreeGrafter"/>
</dbReference>
<dbReference type="Proteomes" id="UP000295673">
    <property type="component" value="Unassembled WGS sequence"/>
</dbReference>
<keyword evidence="2" id="KW-0812">Transmembrane</keyword>
<dbReference type="OrthoDB" id="9792534at2"/>
<dbReference type="PANTHER" id="PTHR12879:SF8">
    <property type="entry name" value="SPHINGOLIPID DELTA(4)-DESATURASE DES1"/>
    <property type="match status" value="1"/>
</dbReference>
<dbReference type="EMBL" id="SMGR01000001">
    <property type="protein sequence ID" value="TCL09776.1"/>
    <property type="molecule type" value="Genomic_DNA"/>
</dbReference>
<feature type="transmembrane region" description="Helical" evidence="2">
    <location>
        <begin position="268"/>
        <end position="293"/>
    </location>
</feature>
<evidence type="ECO:0000313" key="5">
    <source>
        <dbReference type="Proteomes" id="UP000295673"/>
    </source>
</evidence>
<feature type="domain" description="Fatty acid desaturase" evidence="3">
    <location>
        <begin position="113"/>
        <end position="366"/>
    </location>
</feature>
<feature type="transmembrane region" description="Helical" evidence="2">
    <location>
        <begin position="89"/>
        <end position="108"/>
    </location>
</feature>
<evidence type="ECO:0000259" key="3">
    <source>
        <dbReference type="Pfam" id="PF00487"/>
    </source>
</evidence>
<dbReference type="GO" id="GO:0016020">
    <property type="term" value="C:membrane"/>
    <property type="evidence" value="ECO:0007669"/>
    <property type="project" value="GOC"/>
</dbReference>
<feature type="transmembrane region" description="Helical" evidence="2">
    <location>
        <begin position="214"/>
        <end position="236"/>
    </location>
</feature>
<dbReference type="Pfam" id="PF00487">
    <property type="entry name" value="FA_desaturase"/>
    <property type="match status" value="1"/>
</dbReference>
<gene>
    <name evidence="4" type="ORF">BXY66_1840</name>
</gene>
<organism evidence="4 5">
    <name type="scientific">Shimia isoporae</name>
    <dbReference type="NCBI Taxonomy" id="647720"/>
    <lineage>
        <taxon>Bacteria</taxon>
        <taxon>Pseudomonadati</taxon>
        <taxon>Pseudomonadota</taxon>
        <taxon>Alphaproteobacteria</taxon>
        <taxon>Rhodobacterales</taxon>
        <taxon>Roseobacteraceae</taxon>
    </lineage>
</organism>
<evidence type="ECO:0000256" key="2">
    <source>
        <dbReference type="SAM" id="Phobius"/>
    </source>
</evidence>
<name>A0A4R1NMU6_9RHOB</name>
<feature type="region of interest" description="Disordered" evidence="1">
    <location>
        <begin position="45"/>
        <end position="69"/>
    </location>
</feature>
<dbReference type="InterPro" id="IPR005804">
    <property type="entry name" value="FA_desaturase_dom"/>
</dbReference>
<evidence type="ECO:0000313" key="4">
    <source>
        <dbReference type="EMBL" id="TCL09776.1"/>
    </source>
</evidence>
<keyword evidence="5" id="KW-1185">Reference proteome</keyword>